<sequence length="244" mass="28211">MLPQNARKLTQKAAKAVMKSHKFRIPKYDTPIRLRPWFFLFTCIIMLVLAFLGFTNFSRALLLNDKILHFICFAVATGVFYFIIDVEESARRIWFWRHSALIFTGFICFFCGGIMSEVVQSMLPYKEFQFGDIVANLLGSALGLFVAYYTERYYRHRREIARLYRPLNTDYVSDPEDDDDFNDTQLLPTHYNEAPAHKGSKNKGIHLADVWDEREELFGVGDESDDEDVSRPPPTGSKTSTAHL</sequence>
<dbReference type="EMBL" id="ML213590">
    <property type="protein sequence ID" value="TFK44343.1"/>
    <property type="molecule type" value="Genomic_DNA"/>
</dbReference>
<accession>A0A5C3MI53</accession>
<organism evidence="3 4">
    <name type="scientific">Crucibulum laeve</name>
    <dbReference type="NCBI Taxonomy" id="68775"/>
    <lineage>
        <taxon>Eukaryota</taxon>
        <taxon>Fungi</taxon>
        <taxon>Dikarya</taxon>
        <taxon>Basidiomycota</taxon>
        <taxon>Agaricomycotina</taxon>
        <taxon>Agaricomycetes</taxon>
        <taxon>Agaricomycetidae</taxon>
        <taxon>Agaricales</taxon>
        <taxon>Agaricineae</taxon>
        <taxon>Nidulariaceae</taxon>
        <taxon>Crucibulum</taxon>
    </lineage>
</organism>
<keyword evidence="4" id="KW-1185">Reference proteome</keyword>
<dbReference type="OrthoDB" id="63581at2759"/>
<keyword evidence="2" id="KW-0472">Membrane</keyword>
<evidence type="ECO:0000313" key="4">
    <source>
        <dbReference type="Proteomes" id="UP000308652"/>
    </source>
</evidence>
<protein>
    <recommendedName>
        <fullName evidence="5">VanZ-like domain-containing protein</fullName>
    </recommendedName>
</protein>
<keyword evidence="2" id="KW-0812">Transmembrane</keyword>
<proteinExistence type="predicted"/>
<dbReference type="PANTHER" id="PTHR28008">
    <property type="entry name" value="DOMAIN PROTEIN, PUTATIVE (AFU_ORTHOLOGUE AFUA_3G10980)-RELATED"/>
    <property type="match status" value="1"/>
</dbReference>
<feature type="transmembrane region" description="Helical" evidence="2">
    <location>
        <begin position="67"/>
        <end position="84"/>
    </location>
</feature>
<gene>
    <name evidence="3" type="ORF">BDQ12DRAFT_594379</name>
</gene>
<evidence type="ECO:0000256" key="2">
    <source>
        <dbReference type="SAM" id="Phobius"/>
    </source>
</evidence>
<evidence type="ECO:0000256" key="1">
    <source>
        <dbReference type="SAM" id="MobiDB-lite"/>
    </source>
</evidence>
<evidence type="ECO:0008006" key="5">
    <source>
        <dbReference type="Google" id="ProtNLM"/>
    </source>
</evidence>
<feature type="transmembrane region" description="Helical" evidence="2">
    <location>
        <begin position="96"/>
        <end position="116"/>
    </location>
</feature>
<dbReference type="AlphaFoldDB" id="A0A5C3MI53"/>
<dbReference type="Proteomes" id="UP000308652">
    <property type="component" value="Unassembled WGS sequence"/>
</dbReference>
<evidence type="ECO:0000313" key="3">
    <source>
        <dbReference type="EMBL" id="TFK44343.1"/>
    </source>
</evidence>
<keyword evidence="2" id="KW-1133">Transmembrane helix</keyword>
<reference evidence="3 4" key="1">
    <citation type="journal article" date="2019" name="Nat. Ecol. Evol.">
        <title>Megaphylogeny resolves global patterns of mushroom evolution.</title>
        <authorList>
            <person name="Varga T."/>
            <person name="Krizsan K."/>
            <person name="Foldi C."/>
            <person name="Dima B."/>
            <person name="Sanchez-Garcia M."/>
            <person name="Sanchez-Ramirez S."/>
            <person name="Szollosi G.J."/>
            <person name="Szarkandi J.G."/>
            <person name="Papp V."/>
            <person name="Albert L."/>
            <person name="Andreopoulos W."/>
            <person name="Angelini C."/>
            <person name="Antonin V."/>
            <person name="Barry K.W."/>
            <person name="Bougher N.L."/>
            <person name="Buchanan P."/>
            <person name="Buyck B."/>
            <person name="Bense V."/>
            <person name="Catcheside P."/>
            <person name="Chovatia M."/>
            <person name="Cooper J."/>
            <person name="Damon W."/>
            <person name="Desjardin D."/>
            <person name="Finy P."/>
            <person name="Geml J."/>
            <person name="Haridas S."/>
            <person name="Hughes K."/>
            <person name="Justo A."/>
            <person name="Karasinski D."/>
            <person name="Kautmanova I."/>
            <person name="Kiss B."/>
            <person name="Kocsube S."/>
            <person name="Kotiranta H."/>
            <person name="LaButti K.M."/>
            <person name="Lechner B.E."/>
            <person name="Liimatainen K."/>
            <person name="Lipzen A."/>
            <person name="Lukacs Z."/>
            <person name="Mihaltcheva S."/>
            <person name="Morgado L.N."/>
            <person name="Niskanen T."/>
            <person name="Noordeloos M.E."/>
            <person name="Ohm R.A."/>
            <person name="Ortiz-Santana B."/>
            <person name="Ovrebo C."/>
            <person name="Racz N."/>
            <person name="Riley R."/>
            <person name="Savchenko A."/>
            <person name="Shiryaev A."/>
            <person name="Soop K."/>
            <person name="Spirin V."/>
            <person name="Szebenyi C."/>
            <person name="Tomsovsky M."/>
            <person name="Tulloss R.E."/>
            <person name="Uehling J."/>
            <person name="Grigoriev I.V."/>
            <person name="Vagvolgyi C."/>
            <person name="Papp T."/>
            <person name="Martin F.M."/>
            <person name="Miettinen O."/>
            <person name="Hibbett D.S."/>
            <person name="Nagy L.G."/>
        </authorList>
    </citation>
    <scope>NUCLEOTIDE SEQUENCE [LARGE SCALE GENOMIC DNA]</scope>
    <source>
        <strain evidence="3 4">CBS 166.37</strain>
    </source>
</reference>
<feature type="transmembrane region" description="Helical" evidence="2">
    <location>
        <begin position="128"/>
        <end position="149"/>
    </location>
</feature>
<name>A0A5C3MI53_9AGAR</name>
<feature type="transmembrane region" description="Helical" evidence="2">
    <location>
        <begin position="37"/>
        <end position="55"/>
    </location>
</feature>
<feature type="region of interest" description="Disordered" evidence="1">
    <location>
        <begin position="219"/>
        <end position="244"/>
    </location>
</feature>
<dbReference type="PANTHER" id="PTHR28008:SF1">
    <property type="entry name" value="DOMAIN PROTEIN, PUTATIVE (AFU_ORTHOLOGUE AFUA_3G10980)-RELATED"/>
    <property type="match status" value="1"/>
</dbReference>